<name>C5FTX9_ARTOC</name>
<keyword evidence="1" id="KW-0472">Membrane</keyword>
<organism evidence="2 3">
    <name type="scientific">Arthroderma otae (strain ATCC MYA-4605 / CBS 113480)</name>
    <name type="common">Microsporum canis</name>
    <dbReference type="NCBI Taxonomy" id="554155"/>
    <lineage>
        <taxon>Eukaryota</taxon>
        <taxon>Fungi</taxon>
        <taxon>Dikarya</taxon>
        <taxon>Ascomycota</taxon>
        <taxon>Pezizomycotina</taxon>
        <taxon>Eurotiomycetes</taxon>
        <taxon>Eurotiomycetidae</taxon>
        <taxon>Onygenales</taxon>
        <taxon>Arthrodermataceae</taxon>
        <taxon>Microsporum</taxon>
    </lineage>
</organism>
<dbReference type="HOGENOM" id="CLU_080752_0_0_1"/>
<evidence type="ECO:0000256" key="1">
    <source>
        <dbReference type="SAM" id="Phobius"/>
    </source>
</evidence>
<dbReference type="Proteomes" id="UP000002035">
    <property type="component" value="Unassembled WGS sequence"/>
</dbReference>
<protein>
    <submittedName>
        <fullName evidence="2">Uncharacterized protein</fullName>
    </submittedName>
</protein>
<dbReference type="RefSeq" id="XP_002844218.1">
    <property type="nucleotide sequence ID" value="XM_002844172.1"/>
</dbReference>
<keyword evidence="1" id="KW-1133">Transmembrane helix</keyword>
<dbReference type="AlphaFoldDB" id="C5FTX9"/>
<dbReference type="STRING" id="554155.C5FTX9"/>
<reference evidence="3" key="1">
    <citation type="journal article" date="2012" name="MBio">
        <title>Comparative genome analysis of Trichophyton rubrum and related dermatophytes reveals candidate genes involved in infection.</title>
        <authorList>
            <person name="Martinez D.A."/>
            <person name="Oliver B.G."/>
            <person name="Graeser Y."/>
            <person name="Goldberg J.M."/>
            <person name="Li W."/>
            <person name="Martinez-Rossi N.M."/>
            <person name="Monod M."/>
            <person name="Shelest E."/>
            <person name="Barton R.C."/>
            <person name="Birch E."/>
            <person name="Brakhage A.A."/>
            <person name="Chen Z."/>
            <person name="Gurr S.J."/>
            <person name="Heiman D."/>
            <person name="Heitman J."/>
            <person name="Kosti I."/>
            <person name="Rossi A."/>
            <person name="Saif S."/>
            <person name="Samalova M."/>
            <person name="Saunders C.W."/>
            <person name="Shea T."/>
            <person name="Summerbell R.C."/>
            <person name="Xu J."/>
            <person name="Young S."/>
            <person name="Zeng Q."/>
            <person name="Birren B.W."/>
            <person name="Cuomo C.A."/>
            <person name="White T.C."/>
        </authorList>
    </citation>
    <scope>NUCLEOTIDE SEQUENCE [LARGE SCALE GENOMIC DNA]</scope>
    <source>
        <strain evidence="3">ATCC MYA-4605 / CBS 113480</strain>
    </source>
</reference>
<gene>
    <name evidence="2" type="ORF">MCYG_06182</name>
</gene>
<dbReference type="GeneID" id="9222457"/>
<dbReference type="EMBL" id="DS995706">
    <property type="protein sequence ID" value="EEQ33363.1"/>
    <property type="molecule type" value="Genomic_DNA"/>
</dbReference>
<keyword evidence="3" id="KW-1185">Reference proteome</keyword>
<dbReference type="VEuPathDB" id="FungiDB:MCYG_06182"/>
<keyword evidence="1" id="KW-0812">Transmembrane</keyword>
<evidence type="ECO:0000313" key="3">
    <source>
        <dbReference type="Proteomes" id="UP000002035"/>
    </source>
</evidence>
<feature type="transmembrane region" description="Helical" evidence="1">
    <location>
        <begin position="129"/>
        <end position="150"/>
    </location>
</feature>
<proteinExistence type="predicted"/>
<dbReference type="OrthoDB" id="4140442at2759"/>
<feature type="transmembrane region" description="Helical" evidence="1">
    <location>
        <begin position="97"/>
        <end position="117"/>
    </location>
</feature>
<sequence>MFFRSITVQLTLSRSIRSIYPHRSSLSSWQRATRELRCYATSKPPPLRANTAKVKAPELSLKEPSSQTANKFRRFEWDVSKHEGPVCLFRAPRQRSYIIGAYTTASFCYMYAGYNFYTSSIDPILKILWWQELLFGGICFVMAVMGTVFFRRGFGLISEINAANVNGKTQLSIKVRRMLPFLKHREFLLAPSELSISQKVCVSENELTKKGWLESQQKLARQREMDRTPFFKKPMQKTSLAIFRAFSNARRLFTQEHFVYVNMKGHKNTLRLDALGSFSPGFHKLQKAVLFYTCIIKSIGV</sequence>
<dbReference type="eggNOG" id="ENOG502SX2A">
    <property type="taxonomic scope" value="Eukaryota"/>
</dbReference>
<dbReference type="OMA" id="FYFGCWS"/>
<evidence type="ECO:0000313" key="2">
    <source>
        <dbReference type="EMBL" id="EEQ33363.1"/>
    </source>
</evidence>
<accession>C5FTX9</accession>